<dbReference type="Pfam" id="PF03422">
    <property type="entry name" value="CBM_6"/>
    <property type="match status" value="1"/>
</dbReference>
<evidence type="ECO:0000259" key="3">
    <source>
        <dbReference type="PROSITE" id="PS51175"/>
    </source>
</evidence>
<dbReference type="InterPro" id="IPR013830">
    <property type="entry name" value="SGNH_hydro"/>
</dbReference>
<dbReference type="Gene3D" id="2.60.120.260">
    <property type="entry name" value="Galactose-binding domain-like"/>
    <property type="match status" value="1"/>
</dbReference>
<dbReference type="PANTHER" id="PTHR34407:SF1">
    <property type="entry name" value="SGNH HYDROLASE-TYPE ESTERASE DOMAIN-CONTAINING PROTEIN"/>
    <property type="match status" value="1"/>
</dbReference>
<proteinExistence type="predicted"/>
<dbReference type="PROSITE" id="PS51175">
    <property type="entry name" value="CBM6"/>
    <property type="match status" value="1"/>
</dbReference>
<dbReference type="GO" id="GO:0016788">
    <property type="term" value="F:hydrolase activity, acting on ester bonds"/>
    <property type="evidence" value="ECO:0007669"/>
    <property type="project" value="UniProtKB-ARBA"/>
</dbReference>
<dbReference type="RefSeq" id="WP_066316035.1">
    <property type="nucleotide sequence ID" value="NZ_LQRT01000024.1"/>
</dbReference>
<dbReference type="SMART" id="SM00606">
    <property type="entry name" value="CBD_IV"/>
    <property type="match status" value="1"/>
</dbReference>
<dbReference type="CDD" id="cd04080">
    <property type="entry name" value="CBM6_cellulase-like"/>
    <property type="match status" value="1"/>
</dbReference>
<gene>
    <name evidence="4" type="ORF">AWE51_09930</name>
</gene>
<feature type="domain" description="CBM6" evidence="3">
    <location>
        <begin position="418"/>
        <end position="569"/>
    </location>
</feature>
<evidence type="ECO:0000256" key="2">
    <source>
        <dbReference type="SAM" id="SignalP"/>
    </source>
</evidence>
<dbReference type="Pfam" id="PF13472">
    <property type="entry name" value="Lipase_GDSL_2"/>
    <property type="match status" value="1"/>
</dbReference>
<keyword evidence="1 2" id="KW-0732">Signal</keyword>
<dbReference type="CDD" id="cd00229">
    <property type="entry name" value="SGNH_hydrolase"/>
    <property type="match status" value="1"/>
</dbReference>
<dbReference type="InterPro" id="IPR036514">
    <property type="entry name" value="SGNH_hydro_sf"/>
</dbReference>
<dbReference type="PANTHER" id="PTHR34407">
    <property type="entry name" value="EXPRESSED PROTEIN"/>
    <property type="match status" value="1"/>
</dbReference>
<evidence type="ECO:0000313" key="5">
    <source>
        <dbReference type="Proteomes" id="UP000076715"/>
    </source>
</evidence>
<dbReference type="SUPFAM" id="SSF49785">
    <property type="entry name" value="Galactose-binding domain-like"/>
    <property type="match status" value="1"/>
</dbReference>
<name>A0A162ZPZ5_9FLAO</name>
<sequence>MSKFFWITTTLFFHFLTYAAVSQSYDPNTSEELRMRNGIPNLFEKLNTKKNITIGYIGGSITRQTGWSDNVFSWFQNQYKDIRFTEINAAVPGTGADFAASRVKNDLLVHKPDVVFIEYRVNGGGGYEARAIEGLVRQIWETDPNIDICFVYTVGEWMLDRLMVGKQYGFGIIIEEMANTYGIPSIDLGVEIVKQLKADQLVFKNSSPVKGKVVFSKDGVHPNADGHKIYSDIVVRSIMTMHDIGEDRPHKIPKPIVFNHFSNSSLLSVNNATKSSGWQSVNVNTDAVYNSDQYRTSSMLSDALKCSKVNETLRFNWEGDLICFTTIPQGEGMEVEITIDDGAPETFTFGQSSGNVYFSKFFYAQQQEVGQHTAQLKVTKLPEGTSIYIGQAMVHNLPSGSNSENTQKPFKEVHTIPGRIEAEDFDTGGEGIAFHEVNTNKKSETNYRSGQNLDVEIEAKPNQSNGHIISWTRDNEWLEYTIQVKNAGEYVIKAMATARNDVAEQKGLHIFLDGKALANKINVTPSSDWFSDWAEYSVNAKLEPGEHVLRVKFFSTSRWCINLDYLEFVAKP</sequence>
<evidence type="ECO:0000256" key="1">
    <source>
        <dbReference type="ARBA" id="ARBA00022729"/>
    </source>
</evidence>
<dbReference type="InterPro" id="IPR006584">
    <property type="entry name" value="Cellulose-bd_IV"/>
</dbReference>
<feature type="signal peptide" evidence="2">
    <location>
        <begin position="1"/>
        <end position="19"/>
    </location>
</feature>
<reference evidence="4 5" key="1">
    <citation type="submission" date="2016-01" db="EMBL/GenBank/DDBJ databases">
        <title>The draft genome sequence of Aquimarina sp. RZW4-3-2.</title>
        <authorList>
            <person name="Wang Y."/>
        </authorList>
    </citation>
    <scope>NUCLEOTIDE SEQUENCE [LARGE SCALE GENOMIC DNA]</scope>
    <source>
        <strain evidence="4 5">RZW4-3-2</strain>
    </source>
</reference>
<dbReference type="GO" id="GO:0030246">
    <property type="term" value="F:carbohydrate binding"/>
    <property type="evidence" value="ECO:0007669"/>
    <property type="project" value="InterPro"/>
</dbReference>
<organism evidence="4 5">
    <name type="scientific">Aquimarina aggregata</name>
    <dbReference type="NCBI Taxonomy" id="1642818"/>
    <lineage>
        <taxon>Bacteria</taxon>
        <taxon>Pseudomonadati</taxon>
        <taxon>Bacteroidota</taxon>
        <taxon>Flavobacteriia</taxon>
        <taxon>Flavobacteriales</taxon>
        <taxon>Flavobacteriaceae</taxon>
        <taxon>Aquimarina</taxon>
    </lineage>
</organism>
<dbReference type="InterPro" id="IPR005084">
    <property type="entry name" value="CBM6"/>
</dbReference>
<dbReference type="EMBL" id="LQRT01000024">
    <property type="protein sequence ID" value="KZS39951.1"/>
    <property type="molecule type" value="Genomic_DNA"/>
</dbReference>
<dbReference type="SUPFAM" id="SSF52266">
    <property type="entry name" value="SGNH hydrolase"/>
    <property type="match status" value="1"/>
</dbReference>
<dbReference type="AlphaFoldDB" id="A0A162ZPZ5"/>
<protein>
    <recommendedName>
        <fullName evidence="3">CBM6 domain-containing protein</fullName>
    </recommendedName>
</protein>
<keyword evidence="5" id="KW-1185">Reference proteome</keyword>
<dbReference type="STRING" id="1642818.AWE51_09930"/>
<evidence type="ECO:0000313" key="4">
    <source>
        <dbReference type="EMBL" id="KZS39951.1"/>
    </source>
</evidence>
<feature type="chain" id="PRO_5007841509" description="CBM6 domain-containing protein" evidence="2">
    <location>
        <begin position="20"/>
        <end position="572"/>
    </location>
</feature>
<dbReference type="Proteomes" id="UP000076715">
    <property type="component" value="Unassembled WGS sequence"/>
</dbReference>
<dbReference type="Gene3D" id="3.40.50.1110">
    <property type="entry name" value="SGNH hydrolase"/>
    <property type="match status" value="1"/>
</dbReference>
<accession>A0A162ZPZ5</accession>
<dbReference type="OrthoDB" id="9774205at2"/>
<dbReference type="InterPro" id="IPR008979">
    <property type="entry name" value="Galactose-bd-like_sf"/>
</dbReference>
<comment type="caution">
    <text evidence="4">The sequence shown here is derived from an EMBL/GenBank/DDBJ whole genome shotgun (WGS) entry which is preliminary data.</text>
</comment>